<evidence type="ECO:0000313" key="3">
    <source>
        <dbReference type="Proteomes" id="UP000299102"/>
    </source>
</evidence>
<sequence length="72" mass="8370">MGRRWRVFVFLGKRTSQVAGRAARPRPRRRRADLRQRRAPAPPPGAPPIVNLDFESRLYARDESISKWRVCG</sequence>
<gene>
    <name evidence="2" type="ORF">EVAR_15706_1</name>
</gene>
<protein>
    <submittedName>
        <fullName evidence="2">Uncharacterized protein</fullName>
    </submittedName>
</protein>
<evidence type="ECO:0000256" key="1">
    <source>
        <dbReference type="SAM" id="MobiDB-lite"/>
    </source>
</evidence>
<keyword evidence="3" id="KW-1185">Reference proteome</keyword>
<feature type="region of interest" description="Disordered" evidence="1">
    <location>
        <begin position="18"/>
        <end position="47"/>
    </location>
</feature>
<feature type="compositionally biased region" description="Basic residues" evidence="1">
    <location>
        <begin position="23"/>
        <end position="32"/>
    </location>
</feature>
<reference evidence="2 3" key="1">
    <citation type="journal article" date="2019" name="Commun. Biol.">
        <title>The bagworm genome reveals a unique fibroin gene that provides high tensile strength.</title>
        <authorList>
            <person name="Kono N."/>
            <person name="Nakamura H."/>
            <person name="Ohtoshi R."/>
            <person name="Tomita M."/>
            <person name="Numata K."/>
            <person name="Arakawa K."/>
        </authorList>
    </citation>
    <scope>NUCLEOTIDE SEQUENCE [LARGE SCALE GENOMIC DNA]</scope>
</reference>
<dbReference type="Proteomes" id="UP000299102">
    <property type="component" value="Unassembled WGS sequence"/>
</dbReference>
<evidence type="ECO:0000313" key="2">
    <source>
        <dbReference type="EMBL" id="GBP23032.1"/>
    </source>
</evidence>
<organism evidence="2 3">
    <name type="scientific">Eumeta variegata</name>
    <name type="common">Bagworm moth</name>
    <name type="synonym">Eumeta japonica</name>
    <dbReference type="NCBI Taxonomy" id="151549"/>
    <lineage>
        <taxon>Eukaryota</taxon>
        <taxon>Metazoa</taxon>
        <taxon>Ecdysozoa</taxon>
        <taxon>Arthropoda</taxon>
        <taxon>Hexapoda</taxon>
        <taxon>Insecta</taxon>
        <taxon>Pterygota</taxon>
        <taxon>Neoptera</taxon>
        <taxon>Endopterygota</taxon>
        <taxon>Lepidoptera</taxon>
        <taxon>Glossata</taxon>
        <taxon>Ditrysia</taxon>
        <taxon>Tineoidea</taxon>
        <taxon>Psychidae</taxon>
        <taxon>Oiketicinae</taxon>
        <taxon>Eumeta</taxon>
    </lineage>
</organism>
<dbReference type="EMBL" id="BGZK01000146">
    <property type="protein sequence ID" value="GBP23032.1"/>
    <property type="molecule type" value="Genomic_DNA"/>
</dbReference>
<accession>A0A4C1U9H1</accession>
<dbReference type="AlphaFoldDB" id="A0A4C1U9H1"/>
<comment type="caution">
    <text evidence="2">The sequence shown here is derived from an EMBL/GenBank/DDBJ whole genome shotgun (WGS) entry which is preliminary data.</text>
</comment>
<proteinExistence type="predicted"/>
<name>A0A4C1U9H1_EUMVA</name>